<organism evidence="7 8">
    <name type="scientific">Ananas comosus</name>
    <name type="common">Pineapple</name>
    <name type="synonym">Ananas ananas</name>
    <dbReference type="NCBI Taxonomy" id="4615"/>
    <lineage>
        <taxon>Eukaryota</taxon>
        <taxon>Viridiplantae</taxon>
        <taxon>Streptophyta</taxon>
        <taxon>Embryophyta</taxon>
        <taxon>Tracheophyta</taxon>
        <taxon>Spermatophyta</taxon>
        <taxon>Magnoliopsida</taxon>
        <taxon>Liliopsida</taxon>
        <taxon>Poales</taxon>
        <taxon>Bromeliaceae</taxon>
        <taxon>Bromelioideae</taxon>
        <taxon>Ananas</taxon>
    </lineage>
</organism>
<protein>
    <submittedName>
        <fullName evidence="7">Protein EXORDIUM</fullName>
    </submittedName>
</protein>
<keyword evidence="2" id="KW-0052">Apoplast</keyword>
<evidence type="ECO:0000256" key="4">
    <source>
        <dbReference type="ARBA" id="ARBA00022729"/>
    </source>
</evidence>
<dbReference type="Proteomes" id="UP000092600">
    <property type="component" value="Unassembled WGS sequence"/>
</dbReference>
<evidence type="ECO:0000256" key="1">
    <source>
        <dbReference type="ARBA" id="ARBA00004271"/>
    </source>
</evidence>
<keyword evidence="4 6" id="KW-0732">Signal</keyword>
<evidence type="ECO:0000256" key="3">
    <source>
        <dbReference type="ARBA" id="ARBA00022525"/>
    </source>
</evidence>
<feature type="signal peptide" evidence="6">
    <location>
        <begin position="1"/>
        <end position="27"/>
    </location>
</feature>
<evidence type="ECO:0000313" key="7">
    <source>
        <dbReference type="EMBL" id="OAY80676.1"/>
    </source>
</evidence>
<dbReference type="Pfam" id="PF04674">
    <property type="entry name" value="Phi_1"/>
    <property type="match status" value="2"/>
</dbReference>
<feature type="chain" id="PRO_5008508465" evidence="6">
    <location>
        <begin position="28"/>
        <end position="620"/>
    </location>
</feature>
<sequence>MGSFTAATSNLLLLAVVIFSLVHLSTGSSRKLSALVEPQPNLLTYHNGQVLRGDIPVSILWYGQFTPTQKSIISDFLLSLTSTTQSSPNPSVSQWWNTIEQLYLSKAGKSGGPTTAHVVLASQVSDEGCSLGKSLTMGQISELAAKAQPKKGGVGLVFTAQDVAVDGFCMSRCGLHGSDPRTGSAYVWVGNSATQCPGQCAWPFHQPTYGPQTPPLTAPNGDVGVDGMVINLASMLAGAVTNPFGDGFFQGPKEAPLEAATACASVYGKGAYPGYAGDLQVDPTTGGSYNANGAHGRKYLLPALFDPSTSTCSTLGTCSFLLIFLVGFVDFCYGSRKLSSLYQPPPTLLAYHKGALLQGEIPISILWYGKFTPAQKSIISDFILSLSSPSSTPITPSVSKWWSNVDNLVQKAGKNKTHITLAHQASDEHCSIGKLLKRTQLLELARRTGSAKAGVALVLTAADVAVEGFCMNSCGSHGAVGSDGAASAAYVWVGNSMAQCPGQCAWPFHQPVYGPQSLPLVAPNGDVGADGMVINLAGLLAGAITNPFGSGYFVGDALAPVEVAAVCAGVYGKGAYPGYAGELPVDSATGGSYNVEGVNGRKFLVPAMFDPLTSTCSPVV</sequence>
<evidence type="ECO:0000313" key="8">
    <source>
        <dbReference type="Proteomes" id="UP000092600"/>
    </source>
</evidence>
<reference evidence="7 8" key="1">
    <citation type="journal article" date="2016" name="DNA Res.">
        <title>The draft genome of MD-2 pineapple using hybrid error correction of long reads.</title>
        <authorList>
            <person name="Redwan R.M."/>
            <person name="Saidin A."/>
            <person name="Kumar S.V."/>
        </authorList>
    </citation>
    <scope>NUCLEOTIDE SEQUENCE [LARGE SCALE GENOMIC DNA]</scope>
    <source>
        <strain evidence="8">cv. MD2</strain>
        <tissue evidence="7">Leaf</tissue>
    </source>
</reference>
<evidence type="ECO:0000256" key="5">
    <source>
        <dbReference type="ARBA" id="ARBA00023591"/>
    </source>
</evidence>
<comment type="similarity">
    <text evidence="5">Belongs to the EXORDIUM family.</text>
</comment>
<keyword evidence="3" id="KW-0964">Secreted</keyword>
<dbReference type="PANTHER" id="PTHR31279:SF72">
    <property type="entry name" value="OS02G0756800 PROTEIN"/>
    <property type="match status" value="1"/>
</dbReference>
<gene>
    <name evidence="7" type="ORF">ACMD2_25710</name>
</gene>
<dbReference type="EMBL" id="LSRQ01000813">
    <property type="protein sequence ID" value="OAY80676.1"/>
    <property type="molecule type" value="Genomic_DNA"/>
</dbReference>
<evidence type="ECO:0000256" key="2">
    <source>
        <dbReference type="ARBA" id="ARBA00022523"/>
    </source>
</evidence>
<dbReference type="AlphaFoldDB" id="A0A199VUS5"/>
<evidence type="ECO:0000256" key="6">
    <source>
        <dbReference type="SAM" id="SignalP"/>
    </source>
</evidence>
<comment type="caution">
    <text evidence="7">The sequence shown here is derived from an EMBL/GenBank/DDBJ whole genome shotgun (WGS) entry which is preliminary data.</text>
</comment>
<comment type="subcellular location">
    <subcellularLocation>
        <location evidence="1">Secreted</location>
        <location evidence="1">Extracellular space</location>
        <location evidence="1">Apoplast</location>
    </subcellularLocation>
</comment>
<accession>A0A199VUS5</accession>
<name>A0A199VUS5_ANACO</name>
<proteinExistence type="inferred from homology"/>
<dbReference type="GO" id="GO:0048046">
    <property type="term" value="C:apoplast"/>
    <property type="evidence" value="ECO:0007669"/>
    <property type="project" value="UniProtKB-SubCell"/>
</dbReference>
<dbReference type="PANTHER" id="PTHR31279">
    <property type="entry name" value="PROTEIN EXORDIUM-LIKE 5"/>
    <property type="match status" value="1"/>
</dbReference>
<dbReference type="InterPro" id="IPR006766">
    <property type="entry name" value="EXORDIUM-like"/>
</dbReference>